<evidence type="ECO:0000313" key="1">
    <source>
        <dbReference type="EMBL" id="EMY78756.1"/>
    </source>
</evidence>
<reference evidence="1" key="1">
    <citation type="submission" date="2013-03" db="EMBL/GenBank/DDBJ databases">
        <authorList>
            <person name="Harkins D.M."/>
            <person name="Durkin A.S."/>
            <person name="Brinkac L.M."/>
            <person name="Haft D.H."/>
            <person name="Selengut J.D."/>
            <person name="Sanka R."/>
            <person name="DePew J."/>
            <person name="Purushe J."/>
            <person name="Hartskeerl R.A."/>
            <person name="Ahmed A."/>
            <person name="van der Linden H."/>
            <person name="Goris M.G.A."/>
            <person name="Vinetz J.M."/>
            <person name="Sutton G.G."/>
            <person name="Nierman W.C."/>
            <person name="Fouts D.E."/>
        </authorList>
    </citation>
    <scope>NUCLEOTIDE SEQUENCE [LARGE SCALE GENOMIC DNA]</scope>
    <source>
        <strain evidence="1">ICFT</strain>
    </source>
</reference>
<gene>
    <name evidence="1" type="ORF">LEP1GSC060_2162</name>
</gene>
<protein>
    <submittedName>
        <fullName evidence="1">Uncharacterized protein</fullName>
    </submittedName>
</protein>
<name>N1WES9_9LEPT</name>
<dbReference type="EMBL" id="AOHC02000018">
    <property type="protein sequence ID" value="EMY78756.1"/>
    <property type="molecule type" value="Genomic_DNA"/>
</dbReference>
<keyword evidence="2" id="KW-1185">Reference proteome</keyword>
<proteinExistence type="predicted"/>
<accession>N1WES9</accession>
<evidence type="ECO:0000313" key="2">
    <source>
        <dbReference type="Proteomes" id="UP000012313"/>
    </source>
</evidence>
<dbReference type="Proteomes" id="UP000012313">
    <property type="component" value="Unassembled WGS sequence"/>
</dbReference>
<dbReference type="AlphaFoldDB" id="N1WES9"/>
<sequence>MYKLSNEFITFRSSFVTRSMSLSNLVERIKQHYFAHSVVWIGWSGSGNERSVTLD</sequence>
<dbReference type="STRING" id="1218598.LEP1GSC060_2162"/>
<comment type="caution">
    <text evidence="1">The sequence shown here is derived from an EMBL/GenBank/DDBJ whole genome shotgun (WGS) entry which is preliminary data.</text>
</comment>
<organism evidence="1 2">
    <name type="scientific">Leptospira weilii serovar Ranarum str. ICFT</name>
    <dbReference type="NCBI Taxonomy" id="1218598"/>
    <lineage>
        <taxon>Bacteria</taxon>
        <taxon>Pseudomonadati</taxon>
        <taxon>Spirochaetota</taxon>
        <taxon>Spirochaetia</taxon>
        <taxon>Leptospirales</taxon>
        <taxon>Leptospiraceae</taxon>
        <taxon>Leptospira</taxon>
    </lineage>
</organism>